<dbReference type="RefSeq" id="WP_142535867.1">
    <property type="nucleotide sequence ID" value="NZ_SGJB01000007.1"/>
</dbReference>
<keyword evidence="1" id="KW-0812">Transmembrane</keyword>
<accession>A0A544QVV3</accession>
<proteinExistence type="predicted"/>
<organism evidence="2 3">
    <name type="scientific">Peptacetobacter hominis</name>
    <dbReference type="NCBI Taxonomy" id="2743610"/>
    <lineage>
        <taxon>Bacteria</taxon>
        <taxon>Bacillati</taxon>
        <taxon>Bacillota</taxon>
        <taxon>Clostridia</taxon>
        <taxon>Peptostreptococcales</taxon>
        <taxon>Peptostreptococcaceae</taxon>
        <taxon>Peptacetobacter</taxon>
    </lineage>
</organism>
<name>A0A544QVV3_9FIRM</name>
<feature type="transmembrane region" description="Helical" evidence="1">
    <location>
        <begin position="20"/>
        <end position="42"/>
    </location>
</feature>
<keyword evidence="3" id="KW-1185">Reference proteome</keyword>
<keyword evidence="1" id="KW-0472">Membrane</keyword>
<protein>
    <submittedName>
        <fullName evidence="2">Uncharacterized protein</fullName>
    </submittedName>
</protein>
<evidence type="ECO:0000313" key="3">
    <source>
        <dbReference type="Proteomes" id="UP000317863"/>
    </source>
</evidence>
<dbReference type="Proteomes" id="UP000317863">
    <property type="component" value="Unassembled WGS sequence"/>
</dbReference>
<evidence type="ECO:0000256" key="1">
    <source>
        <dbReference type="SAM" id="Phobius"/>
    </source>
</evidence>
<reference evidence="2 3" key="1">
    <citation type="submission" date="2019-02" db="EMBL/GenBank/DDBJ databases">
        <title>Peptostreptococcaceae bacterium ZHW00191 nov., a new bacterium isolated from the human gut.</title>
        <authorList>
            <person name="Zhou H.-W."/>
            <person name="Chen X.-J."/>
        </authorList>
    </citation>
    <scope>NUCLEOTIDE SEQUENCE [LARGE SCALE GENOMIC DNA]</scope>
    <source>
        <strain evidence="2 3">ZHW00191</strain>
    </source>
</reference>
<dbReference type="AlphaFoldDB" id="A0A544QVV3"/>
<evidence type="ECO:0000313" key="2">
    <source>
        <dbReference type="EMBL" id="TQQ84813.1"/>
    </source>
</evidence>
<comment type="caution">
    <text evidence="2">The sequence shown here is derived from an EMBL/GenBank/DDBJ whole genome shotgun (WGS) entry which is preliminary data.</text>
</comment>
<keyword evidence="1" id="KW-1133">Transmembrane helix</keyword>
<sequence>MFYKIFNDYIKQIIADHNSFVTLISAIASAVASFIALFISIYPSKKKIKPELILIEDGSKFIKVAMLNPSSEIRVIKYLEFISGKRIGKKDIILSENLLNCQDDLLFCVEEGSSLEEKIVIEPGKTTFIIINATRIVHLLNHIEYSFKKMTYFL</sequence>
<dbReference type="EMBL" id="SGJB01000007">
    <property type="protein sequence ID" value="TQQ84813.1"/>
    <property type="molecule type" value="Genomic_DNA"/>
</dbReference>
<gene>
    <name evidence="2" type="ORF">EXD82_05260</name>
</gene>